<dbReference type="SUPFAM" id="SSF48452">
    <property type="entry name" value="TPR-like"/>
    <property type="match status" value="1"/>
</dbReference>
<proteinExistence type="predicted"/>
<dbReference type="PANTHER" id="PTHR46533:SF1">
    <property type="entry name" value="ZINC FINGER MYND DOMAIN-CONTAINING PROTEIN 12"/>
    <property type="match status" value="1"/>
</dbReference>
<dbReference type="InterPro" id="IPR011990">
    <property type="entry name" value="TPR-like_helical_dom_sf"/>
</dbReference>
<dbReference type="Gene3D" id="1.25.40.10">
    <property type="entry name" value="Tetratricopeptide repeat domain"/>
    <property type="match status" value="1"/>
</dbReference>
<evidence type="ECO:0000313" key="1">
    <source>
        <dbReference type="Proteomes" id="UP000694941"/>
    </source>
</evidence>
<dbReference type="RefSeq" id="XP_022249712.1">
    <property type="nucleotide sequence ID" value="XM_022394004.1"/>
</dbReference>
<reference evidence="2" key="1">
    <citation type="submission" date="2025-08" db="UniProtKB">
        <authorList>
            <consortium name="RefSeq"/>
        </authorList>
    </citation>
    <scope>IDENTIFICATION</scope>
    <source>
        <tissue evidence="2">Muscle</tissue>
    </source>
</reference>
<name>A0ABM1T1F6_LIMPO</name>
<accession>A0ABM1T1F6</accession>
<dbReference type="SMART" id="SM00028">
    <property type="entry name" value="TPR"/>
    <property type="match status" value="2"/>
</dbReference>
<organism evidence="1 2">
    <name type="scientific">Limulus polyphemus</name>
    <name type="common">Atlantic horseshoe crab</name>
    <dbReference type="NCBI Taxonomy" id="6850"/>
    <lineage>
        <taxon>Eukaryota</taxon>
        <taxon>Metazoa</taxon>
        <taxon>Ecdysozoa</taxon>
        <taxon>Arthropoda</taxon>
        <taxon>Chelicerata</taxon>
        <taxon>Merostomata</taxon>
        <taxon>Xiphosura</taxon>
        <taxon>Limulidae</taxon>
        <taxon>Limulus</taxon>
    </lineage>
</organism>
<evidence type="ECO:0000313" key="2">
    <source>
        <dbReference type="RefSeq" id="XP_022249712.1"/>
    </source>
</evidence>
<dbReference type="InterPro" id="IPR053248">
    <property type="entry name" value="Zinc_finger_MYND_domain"/>
</dbReference>
<dbReference type="GeneID" id="111087420"/>
<keyword evidence="1" id="KW-1185">Reference proteome</keyword>
<protein>
    <submittedName>
        <fullName evidence="2">Zinc finger MYND domain-containing protein 12-like</fullName>
    </submittedName>
</protein>
<dbReference type="PANTHER" id="PTHR46533">
    <property type="entry name" value="ZINC FINGER MYND DOMAIN-CONTAINING PROTEIN 12"/>
    <property type="match status" value="1"/>
</dbReference>
<dbReference type="InterPro" id="IPR019734">
    <property type="entry name" value="TPR_rpt"/>
</dbReference>
<sequence>MTAHKFLLNGKPSLAIPAAMQSLRLGTEVYGDGSAKLVPSFLLLAEASIGVQKLIQAQDYISQGEWVVMRAENSSPQLLSALYRTMGHMYFARNLISSAQYAFAEHIYQCTKSNEDKMTIHCATGCFHLGLVLQKLDNIDGQLALFQKAASMWQQFLMITVRPTQTKDKCSDGLKGKFQNFDLQNSIKDEGLNILLAMKKFCSEQLEQNEEDVKVWKLNFTVHHALALLYFVGDRFQEAKQCCKKGLSAAKKCSKEAKISSEEEQHLQEYLSHLDTISIHSCTTKQ</sequence>
<dbReference type="Proteomes" id="UP000694941">
    <property type="component" value="Unplaced"/>
</dbReference>
<gene>
    <name evidence="2" type="primary">LOC111087420</name>
</gene>